<accession>A0A1A9VX50</accession>
<proteinExistence type="predicted"/>
<feature type="region of interest" description="Disordered" evidence="1">
    <location>
        <begin position="18"/>
        <end position="45"/>
    </location>
</feature>
<evidence type="ECO:0000313" key="2">
    <source>
        <dbReference type="EnsemblMetazoa" id="GAUT050494-PA"/>
    </source>
</evidence>
<keyword evidence="3" id="KW-1185">Reference proteome</keyword>
<evidence type="ECO:0000313" key="3">
    <source>
        <dbReference type="Proteomes" id="UP000078200"/>
    </source>
</evidence>
<dbReference type="EnsemblMetazoa" id="GAUT050494-RA">
    <property type="protein sequence ID" value="GAUT050494-PA"/>
    <property type="gene ID" value="GAUT050494"/>
</dbReference>
<name>A0A1A9VX50_GLOAU</name>
<dbReference type="AlphaFoldDB" id="A0A1A9VX50"/>
<protein>
    <submittedName>
        <fullName evidence="2">Uncharacterized protein</fullName>
    </submittedName>
</protein>
<sequence>MYERQHHRWKSGCLTGHQFNTSAGIKPNQRYNKSSKKGQYSAMPESRVRDMRSAQMVDEDLNAILKAMEKDERPTWEEISRESPITKAYWAQWQTLIVEDGCLWRIWHSADASWAKTLLKVI</sequence>
<dbReference type="Proteomes" id="UP000078200">
    <property type="component" value="Unassembled WGS sequence"/>
</dbReference>
<organism evidence="2 3">
    <name type="scientific">Glossina austeni</name>
    <name type="common">Savannah tsetse fly</name>
    <dbReference type="NCBI Taxonomy" id="7395"/>
    <lineage>
        <taxon>Eukaryota</taxon>
        <taxon>Metazoa</taxon>
        <taxon>Ecdysozoa</taxon>
        <taxon>Arthropoda</taxon>
        <taxon>Hexapoda</taxon>
        <taxon>Insecta</taxon>
        <taxon>Pterygota</taxon>
        <taxon>Neoptera</taxon>
        <taxon>Endopterygota</taxon>
        <taxon>Diptera</taxon>
        <taxon>Brachycera</taxon>
        <taxon>Muscomorpha</taxon>
        <taxon>Hippoboscoidea</taxon>
        <taxon>Glossinidae</taxon>
        <taxon>Glossina</taxon>
    </lineage>
</organism>
<dbReference type="VEuPathDB" id="VectorBase:GAUT050494"/>
<evidence type="ECO:0000256" key="1">
    <source>
        <dbReference type="SAM" id="MobiDB-lite"/>
    </source>
</evidence>
<reference evidence="2" key="1">
    <citation type="submission" date="2020-05" db="UniProtKB">
        <authorList>
            <consortium name="EnsemblMetazoa"/>
        </authorList>
    </citation>
    <scope>IDENTIFICATION</scope>
    <source>
        <strain evidence="2">TTRI</strain>
    </source>
</reference>